<feature type="transmembrane region" description="Helical" evidence="2">
    <location>
        <begin position="519"/>
        <end position="545"/>
    </location>
</feature>
<reference evidence="3" key="2">
    <citation type="submission" date="2018-05" db="EMBL/GenBank/DDBJ databases">
        <title>OpunRS2 (Oryza punctata Reference Sequence Version 2).</title>
        <authorList>
            <person name="Zhang J."/>
            <person name="Kudrna D."/>
            <person name="Lee S."/>
            <person name="Talag J."/>
            <person name="Welchert J."/>
            <person name="Wing R.A."/>
        </authorList>
    </citation>
    <scope>NUCLEOTIDE SEQUENCE [LARGE SCALE GENOMIC DNA]</scope>
</reference>
<dbReference type="Proteomes" id="UP000026962">
    <property type="component" value="Chromosome 8"/>
</dbReference>
<name>A0A0E0LU47_ORYPU</name>
<dbReference type="AlphaFoldDB" id="A0A0E0LU47"/>
<dbReference type="STRING" id="4537.A0A0E0LU47"/>
<dbReference type="PANTHER" id="PTHR31170:SF18">
    <property type="entry name" value="(WILD MALAYSIAN BANANA) HYPOTHETICAL PROTEIN"/>
    <property type="match status" value="1"/>
</dbReference>
<organism evidence="3">
    <name type="scientific">Oryza punctata</name>
    <name type="common">Red rice</name>
    <dbReference type="NCBI Taxonomy" id="4537"/>
    <lineage>
        <taxon>Eukaryota</taxon>
        <taxon>Viridiplantae</taxon>
        <taxon>Streptophyta</taxon>
        <taxon>Embryophyta</taxon>
        <taxon>Tracheophyta</taxon>
        <taxon>Spermatophyta</taxon>
        <taxon>Magnoliopsida</taxon>
        <taxon>Liliopsida</taxon>
        <taxon>Poales</taxon>
        <taxon>Poaceae</taxon>
        <taxon>BOP clade</taxon>
        <taxon>Oryzoideae</taxon>
        <taxon>Oryzeae</taxon>
        <taxon>Oryzinae</taxon>
        <taxon>Oryza</taxon>
    </lineage>
</organism>
<dbReference type="HOGENOM" id="CLU_020188_5_3_1"/>
<dbReference type="Pfam" id="PF03140">
    <property type="entry name" value="DUF247"/>
    <property type="match status" value="1"/>
</dbReference>
<evidence type="ECO:0000256" key="1">
    <source>
        <dbReference type="SAM" id="MobiDB-lite"/>
    </source>
</evidence>
<sequence length="555" mass="62087">MTFKDEPVTDELIDQHVIDMVSLLAQELKGELASHSSSTSERARGESAPPSIMIDKVAETTRNVDKQEYEPHFVSIGPYNRISSNSKLARDSDKVGRLQEVLSAAAAYTTAPLQLEDFITELALMEARARRCYKQSFDDIPSKKFLRWLLLDGCYILVRFGDVVRRRRPEEEEEEEEEEIMAEAVNGKHLFHIPSCKGFLRRRLLDACYVLIRLGDVVRRRPKVPVAAAANGGNRVVPSVERKESAVDQQEAVAMVRDVFYLAENQIPFFVVDKIHQLTHLDSQTPAVHAIARYAHDLLRGNGYSVAKPTKVDEPERPTEPANLLHLLHMHFTPAVLISSDASGSRGRRGGRPVGRWRTAMEYYFAGVTFKKRPLDLTAKERGGARCVLDVKVRGVGGGTLEVPQLNVDADTWPLLRNLIALEQSNPVAVGSHVTAYCVFMSQLACTAADVELLSRRGVIVHGLGHHGEVAKRFADLCKGAVFDADDAEQNYLRPVWQTLDRRLRSRPRRWMAWLKKKYFANPWLIAGLVAAIVGLVCTVIQAVYSVLSYTKPGS</sequence>
<keyword evidence="2" id="KW-1133">Transmembrane helix</keyword>
<dbReference type="PANTHER" id="PTHR31170">
    <property type="entry name" value="BNAC04G53230D PROTEIN"/>
    <property type="match status" value="1"/>
</dbReference>
<keyword evidence="4" id="KW-1185">Reference proteome</keyword>
<dbReference type="OMA" id="CRSKLAR"/>
<keyword evidence="2" id="KW-0472">Membrane</keyword>
<dbReference type="InterPro" id="IPR004158">
    <property type="entry name" value="DUF247_pln"/>
</dbReference>
<accession>A0A0E0LU47</accession>
<protein>
    <submittedName>
        <fullName evidence="3">Uncharacterized protein</fullName>
    </submittedName>
</protein>
<dbReference type="EnsemblPlants" id="OPUNC08G10910.1">
    <property type="protein sequence ID" value="OPUNC08G10910.1"/>
    <property type="gene ID" value="OPUNC08G10910"/>
</dbReference>
<dbReference type="Gramene" id="OPUNC08G10910.1">
    <property type="protein sequence ID" value="OPUNC08G10910.1"/>
    <property type="gene ID" value="OPUNC08G10910"/>
</dbReference>
<proteinExistence type="predicted"/>
<evidence type="ECO:0000256" key="2">
    <source>
        <dbReference type="SAM" id="Phobius"/>
    </source>
</evidence>
<evidence type="ECO:0000313" key="3">
    <source>
        <dbReference type="EnsemblPlants" id="OPUNC08G10910.1"/>
    </source>
</evidence>
<reference evidence="3" key="1">
    <citation type="submission" date="2015-04" db="UniProtKB">
        <authorList>
            <consortium name="EnsemblPlants"/>
        </authorList>
    </citation>
    <scope>IDENTIFICATION</scope>
</reference>
<keyword evidence="2" id="KW-0812">Transmembrane</keyword>
<feature type="region of interest" description="Disordered" evidence="1">
    <location>
        <begin position="32"/>
        <end position="52"/>
    </location>
</feature>
<dbReference type="eggNOG" id="ENOG502RY48">
    <property type="taxonomic scope" value="Eukaryota"/>
</dbReference>
<evidence type="ECO:0000313" key="4">
    <source>
        <dbReference type="Proteomes" id="UP000026962"/>
    </source>
</evidence>